<dbReference type="PANTHER" id="PTHR43249">
    <property type="entry name" value="UDP-N-ACETYL-2-AMINO-2-DEOXY-D-GLUCURONATE OXIDASE"/>
    <property type="match status" value="1"/>
</dbReference>
<dbReference type="EMBL" id="CP021422">
    <property type="protein sequence ID" value="ASB39977.1"/>
    <property type="molecule type" value="Genomic_DNA"/>
</dbReference>
<evidence type="ECO:0000313" key="5">
    <source>
        <dbReference type="Proteomes" id="UP000196710"/>
    </source>
</evidence>
<name>A0A1Z2XNH7_9FIRM</name>
<dbReference type="Pfam" id="PF01408">
    <property type="entry name" value="GFO_IDH_MocA"/>
    <property type="match status" value="1"/>
</dbReference>
<feature type="domain" description="Gfo/Idh/MocA-like oxidoreductase N-terminal" evidence="1">
    <location>
        <begin position="4"/>
        <end position="127"/>
    </location>
</feature>
<evidence type="ECO:0000313" key="3">
    <source>
        <dbReference type="EMBL" id="ASB39977.1"/>
    </source>
</evidence>
<organism evidence="4 6">
    <name type="scientific">Acutalibacter muris</name>
    <dbReference type="NCBI Taxonomy" id="1796620"/>
    <lineage>
        <taxon>Bacteria</taxon>
        <taxon>Bacillati</taxon>
        <taxon>Bacillota</taxon>
        <taxon>Clostridia</taxon>
        <taxon>Eubacteriales</taxon>
        <taxon>Acutalibacteraceae</taxon>
        <taxon>Acutalibacter</taxon>
    </lineage>
</organism>
<reference evidence="4 6" key="3">
    <citation type="submission" date="2020-11" db="EMBL/GenBank/DDBJ databases">
        <title>Closed and high quality bacterial genomes of the OMM12 community.</title>
        <authorList>
            <person name="Marbouty M."/>
            <person name="Lamy-Besnier Q."/>
            <person name="Debarbieux L."/>
            <person name="Koszul R."/>
        </authorList>
    </citation>
    <scope>NUCLEOTIDE SEQUENCE [LARGE SCALE GENOMIC DNA]</scope>
    <source>
        <strain evidence="4 6">KB18</strain>
    </source>
</reference>
<keyword evidence="5" id="KW-1185">Reference proteome</keyword>
<gene>
    <name evidence="3" type="ORF">ADH66_04485</name>
    <name evidence="4" type="ORF">I5Q82_14550</name>
</gene>
<reference evidence="3" key="1">
    <citation type="journal article" date="2017" name="Genome Announc.">
        <title>High-Quality Whole-Genome Sequences of the Oligo-Mouse-Microbiota Bacterial Community.</title>
        <authorList>
            <person name="Garzetti D."/>
            <person name="Brugiroux S."/>
            <person name="Bunk B."/>
            <person name="Pukall R."/>
            <person name="McCoy K.D."/>
            <person name="Macpherson A.J."/>
            <person name="Stecher B."/>
        </authorList>
    </citation>
    <scope>NUCLEOTIDE SEQUENCE</scope>
    <source>
        <strain evidence="3">KB18</strain>
    </source>
</reference>
<evidence type="ECO:0000259" key="2">
    <source>
        <dbReference type="Pfam" id="PF22725"/>
    </source>
</evidence>
<dbReference type="InterPro" id="IPR036291">
    <property type="entry name" value="NAD(P)-bd_dom_sf"/>
</dbReference>
<dbReference type="SUPFAM" id="SSF51735">
    <property type="entry name" value="NAD(P)-binding Rossmann-fold domains"/>
    <property type="match status" value="1"/>
</dbReference>
<protein>
    <submittedName>
        <fullName evidence="4">Gfo/Idh/MocA family oxidoreductase</fullName>
    </submittedName>
</protein>
<dbReference type="AlphaFoldDB" id="A0A1Z2XNH7"/>
<dbReference type="Gene3D" id="3.40.50.720">
    <property type="entry name" value="NAD(P)-binding Rossmann-like Domain"/>
    <property type="match status" value="1"/>
</dbReference>
<dbReference type="InterPro" id="IPR000683">
    <property type="entry name" value="Gfo/Idh/MocA-like_OxRdtase_N"/>
</dbReference>
<evidence type="ECO:0000313" key="6">
    <source>
        <dbReference type="Proteomes" id="UP000596035"/>
    </source>
</evidence>
<dbReference type="EMBL" id="CP065321">
    <property type="protein sequence ID" value="QQR29265.1"/>
    <property type="molecule type" value="Genomic_DNA"/>
</dbReference>
<dbReference type="InterPro" id="IPR052515">
    <property type="entry name" value="Gfo/Idh/MocA_Oxidoreductase"/>
</dbReference>
<reference evidence="5" key="2">
    <citation type="submission" date="2017-05" db="EMBL/GenBank/DDBJ databases">
        <title>Improved OligoMM genomes.</title>
        <authorList>
            <person name="Garzetti D."/>
        </authorList>
    </citation>
    <scope>NUCLEOTIDE SEQUENCE [LARGE SCALE GENOMIC DNA]</scope>
    <source>
        <strain evidence="5">KB18</strain>
    </source>
</reference>
<dbReference type="KEGG" id="amur:ADH66_04485"/>
<feature type="domain" description="GFO/IDH/MocA-like oxidoreductase" evidence="2">
    <location>
        <begin position="138"/>
        <end position="286"/>
    </location>
</feature>
<dbReference type="GO" id="GO:0000166">
    <property type="term" value="F:nucleotide binding"/>
    <property type="evidence" value="ECO:0007669"/>
    <property type="project" value="InterPro"/>
</dbReference>
<dbReference type="Proteomes" id="UP000596035">
    <property type="component" value="Chromosome"/>
</dbReference>
<dbReference type="Gene3D" id="3.30.360.10">
    <property type="entry name" value="Dihydrodipicolinate Reductase, domain 2"/>
    <property type="match status" value="1"/>
</dbReference>
<dbReference type="RefSeq" id="WP_066535167.1">
    <property type="nucleotide sequence ID" value="NZ_CP021422.1"/>
</dbReference>
<evidence type="ECO:0000313" key="4">
    <source>
        <dbReference type="EMBL" id="QQR29265.1"/>
    </source>
</evidence>
<proteinExistence type="predicted"/>
<dbReference type="Proteomes" id="UP000196710">
    <property type="component" value="Chromosome"/>
</dbReference>
<accession>A0A1Z2XNH7</accession>
<evidence type="ECO:0000259" key="1">
    <source>
        <dbReference type="Pfam" id="PF01408"/>
    </source>
</evidence>
<dbReference type="Pfam" id="PF22725">
    <property type="entry name" value="GFO_IDH_MocA_C3"/>
    <property type="match status" value="1"/>
</dbReference>
<dbReference type="InterPro" id="IPR055170">
    <property type="entry name" value="GFO_IDH_MocA-like_dom"/>
</dbReference>
<sequence length="372" mass="41065">MAKLKIGFIGCGGIANQKHLPGMSQQTEYVDLCAFCDLIPERAEKAAKEYGTPDAKVYTDYHEMLADPTIDAVHVLTPNIAHCEITVAALEAGKHVLCEKPMAATPEDAQKMLDARDRTGKMLTIGYQYRHFHENAVARKVVADGWLGDIYYAEATYLRRRGVPTWGVFTDKSKQGGGPLIDIGTHALDNTLFLMNNYDVDYVVGTSFEKLGRLLTPDVQGQNNWMGEPDHWNNETYDVEDSAVGQIKMKNGAVINLRASWAMNMAEKAGCDNQAHTLLCGTKGGLDTLEGRVRLNHIVANEQTISWVGEKIRGYIPGFSQGPAPLSKEHDIWVKALRGEGELFVTADQAFVVTKILDAIYQSSRTGQAIKF</sequence>
<dbReference type="PANTHER" id="PTHR43249:SF1">
    <property type="entry name" value="D-GLUCOSIDE 3-DEHYDROGENASE"/>
    <property type="match status" value="1"/>
</dbReference>